<dbReference type="KEGG" id="led:BBK82_13630"/>
<evidence type="ECO:0000313" key="3">
    <source>
        <dbReference type="Proteomes" id="UP000093053"/>
    </source>
</evidence>
<dbReference type="EMBL" id="CP016793">
    <property type="protein sequence ID" value="ANZ36958.1"/>
    <property type="molecule type" value="Genomic_DNA"/>
</dbReference>
<dbReference type="Pfam" id="PF03091">
    <property type="entry name" value="CutA1"/>
    <property type="match status" value="1"/>
</dbReference>
<dbReference type="InterPro" id="IPR004323">
    <property type="entry name" value="Ion_tolerance_CutA"/>
</dbReference>
<keyword evidence="3" id="KW-1185">Reference proteome</keyword>
<dbReference type="SUPFAM" id="SSF54913">
    <property type="entry name" value="GlnB-like"/>
    <property type="match status" value="1"/>
</dbReference>
<organism evidence="2 3">
    <name type="scientific">Lentzea guizhouensis</name>
    <dbReference type="NCBI Taxonomy" id="1586287"/>
    <lineage>
        <taxon>Bacteria</taxon>
        <taxon>Bacillati</taxon>
        <taxon>Actinomycetota</taxon>
        <taxon>Actinomycetes</taxon>
        <taxon>Pseudonocardiales</taxon>
        <taxon>Pseudonocardiaceae</taxon>
        <taxon>Lentzea</taxon>
    </lineage>
</organism>
<evidence type="ECO:0000313" key="2">
    <source>
        <dbReference type="EMBL" id="ANZ36958.1"/>
    </source>
</evidence>
<gene>
    <name evidence="2" type="ORF">BBK82_13630</name>
</gene>
<name>A0A1B2HGV5_9PSEU</name>
<dbReference type="InterPro" id="IPR011322">
    <property type="entry name" value="N-reg_PII-like_a/b"/>
</dbReference>
<protein>
    <submittedName>
        <fullName evidence="2">Cation tolerance protein CutA</fullName>
    </submittedName>
</protein>
<dbReference type="Gene3D" id="3.30.70.120">
    <property type="match status" value="1"/>
</dbReference>
<dbReference type="STRING" id="1586287.BBK82_13630"/>
<accession>A0A1B2HGV5</accession>
<dbReference type="InterPro" id="IPR015867">
    <property type="entry name" value="N-reg_PII/ATP_PRibTrfase_C"/>
</dbReference>
<proteinExistence type="inferred from homology"/>
<dbReference type="GO" id="GO:0005507">
    <property type="term" value="F:copper ion binding"/>
    <property type="evidence" value="ECO:0007669"/>
    <property type="project" value="TreeGrafter"/>
</dbReference>
<evidence type="ECO:0000256" key="1">
    <source>
        <dbReference type="ARBA" id="ARBA00010169"/>
    </source>
</evidence>
<comment type="similarity">
    <text evidence="1">Belongs to the CutA family.</text>
</comment>
<dbReference type="GO" id="GO:0010038">
    <property type="term" value="P:response to metal ion"/>
    <property type="evidence" value="ECO:0007669"/>
    <property type="project" value="InterPro"/>
</dbReference>
<dbReference type="Proteomes" id="UP000093053">
    <property type="component" value="Chromosome"/>
</dbReference>
<reference evidence="2 3" key="1">
    <citation type="submission" date="2016-07" db="EMBL/GenBank/DDBJ databases">
        <title>Complete genome sequence of the Lentzea guizhouensis DHS C013.</title>
        <authorList>
            <person name="Cao C."/>
        </authorList>
    </citation>
    <scope>NUCLEOTIDE SEQUENCE [LARGE SCALE GENOMIC DNA]</scope>
    <source>
        <strain evidence="2 3">DHS C013</strain>
    </source>
</reference>
<dbReference type="OrthoDB" id="37622at2"/>
<dbReference type="PANTHER" id="PTHR23419">
    <property type="entry name" value="DIVALENT CATION TOLERANCE CUTA-RELATED"/>
    <property type="match status" value="1"/>
</dbReference>
<sequence length="108" mass="11904">MTDTLQVTTTTADRDTAANLARSAVAARLAAGAQVSGPVTSFFWHLGEQGEGEEWQVTLKTTAERYPELEAHLRREHPWVNPEVTAVALTEASDDYLAWLRKTVSPTH</sequence>
<dbReference type="AlphaFoldDB" id="A0A1B2HGV5"/>
<dbReference type="PANTHER" id="PTHR23419:SF8">
    <property type="entry name" value="FI09726P"/>
    <property type="match status" value="1"/>
</dbReference>
<dbReference type="RefSeq" id="WP_065915356.1">
    <property type="nucleotide sequence ID" value="NZ_CP016793.1"/>
</dbReference>